<dbReference type="InterPro" id="IPR011546">
    <property type="entry name" value="Pept_M41_FtsH_extracell"/>
</dbReference>
<dbReference type="Pfam" id="PF00004">
    <property type="entry name" value="AAA"/>
    <property type="match status" value="1"/>
</dbReference>
<evidence type="ECO:0000256" key="6">
    <source>
        <dbReference type="ARBA" id="ARBA00022723"/>
    </source>
</evidence>
<dbReference type="GO" id="GO:0008270">
    <property type="term" value="F:zinc ion binding"/>
    <property type="evidence" value="ECO:0007669"/>
    <property type="project" value="UniProtKB-UniRule"/>
</dbReference>
<dbReference type="NCBIfam" id="TIGR01241">
    <property type="entry name" value="FtsH_fam"/>
    <property type="match status" value="1"/>
</dbReference>
<dbReference type="SUPFAM" id="SSF52540">
    <property type="entry name" value="P-loop containing nucleoside triphosphate hydrolases"/>
    <property type="match status" value="1"/>
</dbReference>
<dbReference type="InterPro" id="IPR000642">
    <property type="entry name" value="Peptidase_M41"/>
</dbReference>
<dbReference type="PANTHER" id="PTHR23076:SF97">
    <property type="entry name" value="ATP-DEPENDENT ZINC METALLOPROTEASE YME1L1"/>
    <property type="match status" value="1"/>
</dbReference>
<dbReference type="SMART" id="SM00382">
    <property type="entry name" value="AAA"/>
    <property type="match status" value="1"/>
</dbReference>
<dbReference type="EMBL" id="SOIP01000233">
    <property type="protein sequence ID" value="TET81496.1"/>
    <property type="molecule type" value="Genomic_DNA"/>
</dbReference>
<dbReference type="FunFam" id="3.40.50.300:FF:000001">
    <property type="entry name" value="ATP-dependent zinc metalloprotease FtsH"/>
    <property type="match status" value="1"/>
</dbReference>
<accession>A0A523XQC3</accession>
<comment type="subunit">
    <text evidence="15">Homohexamer.</text>
</comment>
<keyword evidence="5 15" id="KW-0812">Transmembrane</keyword>
<comment type="similarity">
    <text evidence="16">Belongs to the AAA ATPase family.</text>
</comment>
<dbReference type="SUPFAM" id="SSF140990">
    <property type="entry name" value="FtsH protease domain-like"/>
    <property type="match status" value="1"/>
</dbReference>
<dbReference type="InterPro" id="IPR003960">
    <property type="entry name" value="ATPase_AAA_CS"/>
</dbReference>
<dbReference type="InterPro" id="IPR003593">
    <property type="entry name" value="AAA+_ATPase"/>
</dbReference>
<dbReference type="AlphaFoldDB" id="A0A523XQC3"/>
<dbReference type="PROSITE" id="PS00674">
    <property type="entry name" value="AAA"/>
    <property type="match status" value="1"/>
</dbReference>
<dbReference type="Gene3D" id="3.40.50.300">
    <property type="entry name" value="P-loop containing nucleotide triphosphate hydrolases"/>
    <property type="match status" value="1"/>
</dbReference>
<feature type="domain" description="AAA+ ATPase" evidence="18">
    <location>
        <begin position="198"/>
        <end position="337"/>
    </location>
</feature>
<comment type="caution">
    <text evidence="19">The sequence shown here is derived from an EMBL/GenBank/DDBJ whole genome shotgun (WGS) entry which is preliminary data.</text>
</comment>
<proteinExistence type="inferred from homology"/>
<dbReference type="Pfam" id="PF17862">
    <property type="entry name" value="AAA_lid_3"/>
    <property type="match status" value="1"/>
</dbReference>
<feature type="binding site" evidence="15">
    <location>
        <position position="428"/>
    </location>
    <ligand>
        <name>Zn(2+)</name>
        <dbReference type="ChEBI" id="CHEBI:29105"/>
        <note>catalytic</note>
    </ligand>
</feature>
<evidence type="ECO:0000256" key="10">
    <source>
        <dbReference type="ARBA" id="ARBA00022840"/>
    </source>
</evidence>
<evidence type="ECO:0000256" key="16">
    <source>
        <dbReference type="RuleBase" id="RU003651"/>
    </source>
</evidence>
<dbReference type="InterPro" id="IPR005936">
    <property type="entry name" value="FtsH"/>
</dbReference>
<feature type="binding site" evidence="15">
    <location>
        <position position="504"/>
    </location>
    <ligand>
        <name>Zn(2+)</name>
        <dbReference type="ChEBI" id="CHEBI:29105"/>
        <note>catalytic</note>
    </ligand>
</feature>
<comment type="subcellular location">
    <subcellularLocation>
        <location evidence="15">Cell membrane</location>
        <topology evidence="15">Multi-pass membrane protein</topology>
        <orientation evidence="15">Cytoplasmic side</orientation>
    </subcellularLocation>
    <subcellularLocation>
        <location evidence="1">Membrane</location>
    </subcellularLocation>
</comment>
<evidence type="ECO:0000256" key="12">
    <source>
        <dbReference type="ARBA" id="ARBA00023049"/>
    </source>
</evidence>
<sequence length="627" mass="69184">MEKLGPWKAIAVWAILLLFIALFWKVFLQRKAFEAEIPFSQFQEEVAASNVESVNIVEKQISGELKSHMTVTSQGKEINVVKFRTYIPYEDPELVTKLVDKGIVVKSQPSSNIWNTMLPWLMLVAAIVVFYVFIFRQMQSGPNRAFTFGKARAKKMDKSTVRETFEDVAGVEEAKQELGEVIDFLKSPKKFQRLGGKIPRGVLLLGPPGTGKTLLARAVAGEAEVPFFSISGSDFVEMFVGVGASRVRDLFDQGKKNAPCIIFIDELDAVGRLRGAGLGGGHDEREQTLNALLVEMDGFNPNEGVILLAATNRPDVLDPALLRAGRFDRRVVVDRPDVKGREGILKVHTRKVPLADDMELAVLARGTPGFSGADLANLVNEAALLAARHDQDKVTMQDMEYAKDKILMGVERKSLLISEAEKKNIAFHEAGHVLVSKLMPESDPIHKATIIPRGMSLGQTQKLPIDDRRTYSRSYCVSQMTALLGGRAAEIVALKDLTTGAADDIDKATELARMMVCDWGMSESLGPLTFGKKDEQIFLGREIATHRDYSEDTARLIDKEIKKIVESAQAKALEIVRKKEHLLRAVADALLEKEILNADDIDRIVGETDKEEVGGQGKSKKSSKAAT</sequence>
<dbReference type="GO" id="GO:0006508">
    <property type="term" value="P:proteolysis"/>
    <property type="evidence" value="ECO:0007669"/>
    <property type="project" value="UniProtKB-KW"/>
</dbReference>
<evidence type="ECO:0000256" key="17">
    <source>
        <dbReference type="SAM" id="MobiDB-lite"/>
    </source>
</evidence>
<keyword evidence="4 15" id="KW-0645">Protease</keyword>
<evidence type="ECO:0000256" key="4">
    <source>
        <dbReference type="ARBA" id="ARBA00022670"/>
    </source>
</evidence>
<evidence type="ECO:0000256" key="13">
    <source>
        <dbReference type="ARBA" id="ARBA00023136"/>
    </source>
</evidence>
<dbReference type="InterPro" id="IPR027417">
    <property type="entry name" value="P-loop_NTPase"/>
</dbReference>
<dbReference type="InterPro" id="IPR003959">
    <property type="entry name" value="ATPase_AAA_core"/>
</dbReference>
<evidence type="ECO:0000256" key="14">
    <source>
        <dbReference type="ARBA" id="ARBA00061570"/>
    </source>
</evidence>
<feature type="compositionally biased region" description="Basic residues" evidence="17">
    <location>
        <begin position="618"/>
        <end position="627"/>
    </location>
</feature>
<dbReference type="Proteomes" id="UP000315534">
    <property type="component" value="Unassembled WGS sequence"/>
</dbReference>
<comment type="similarity">
    <text evidence="14 15">In the central section; belongs to the AAA ATPase family.</text>
</comment>
<dbReference type="InterPro" id="IPR037219">
    <property type="entry name" value="Peptidase_M41-like"/>
</dbReference>
<dbReference type="Pfam" id="PF06480">
    <property type="entry name" value="FtsH_ext"/>
    <property type="match status" value="1"/>
</dbReference>
<evidence type="ECO:0000256" key="9">
    <source>
        <dbReference type="ARBA" id="ARBA00022833"/>
    </source>
</evidence>
<feature type="region of interest" description="Disordered" evidence="17">
    <location>
        <begin position="607"/>
        <end position="627"/>
    </location>
</feature>
<evidence type="ECO:0000256" key="8">
    <source>
        <dbReference type="ARBA" id="ARBA00022801"/>
    </source>
</evidence>
<evidence type="ECO:0000256" key="7">
    <source>
        <dbReference type="ARBA" id="ARBA00022741"/>
    </source>
</evidence>
<feature type="active site" evidence="15">
    <location>
        <position position="429"/>
    </location>
</feature>
<protein>
    <recommendedName>
        <fullName evidence="15">ATP-dependent zinc metalloprotease FtsH</fullName>
        <ecNumber evidence="15">3.4.24.-</ecNumber>
    </recommendedName>
</protein>
<evidence type="ECO:0000313" key="19">
    <source>
        <dbReference type="EMBL" id="TET81496.1"/>
    </source>
</evidence>
<dbReference type="GO" id="GO:0005886">
    <property type="term" value="C:plasma membrane"/>
    <property type="evidence" value="ECO:0007669"/>
    <property type="project" value="UniProtKB-SubCell"/>
</dbReference>
<dbReference type="CDD" id="cd19501">
    <property type="entry name" value="RecA-like_FtsH"/>
    <property type="match status" value="1"/>
</dbReference>
<evidence type="ECO:0000256" key="15">
    <source>
        <dbReference type="HAMAP-Rule" id="MF_01458"/>
    </source>
</evidence>
<evidence type="ECO:0000256" key="5">
    <source>
        <dbReference type="ARBA" id="ARBA00022692"/>
    </source>
</evidence>
<keyword evidence="7 15" id="KW-0547">Nucleotide-binding</keyword>
<evidence type="ECO:0000313" key="20">
    <source>
        <dbReference type="Proteomes" id="UP000315534"/>
    </source>
</evidence>
<comment type="cofactor">
    <cofactor evidence="15">
        <name>Zn(2+)</name>
        <dbReference type="ChEBI" id="CHEBI:29105"/>
    </cofactor>
    <text evidence="15">Binds 1 zinc ion per subunit.</text>
</comment>
<feature type="binding site" evidence="15">
    <location>
        <begin position="206"/>
        <end position="213"/>
    </location>
    <ligand>
        <name>ATP</name>
        <dbReference type="ChEBI" id="CHEBI:30616"/>
    </ligand>
</feature>
<reference evidence="19 20" key="1">
    <citation type="submission" date="2019-03" db="EMBL/GenBank/DDBJ databases">
        <title>Metabolic potential of uncultured bacteria and archaea associated with petroleum seepage in deep-sea sediments.</title>
        <authorList>
            <person name="Dong X."/>
            <person name="Hubert C."/>
        </authorList>
    </citation>
    <scope>NUCLEOTIDE SEQUENCE [LARGE SCALE GENOMIC DNA]</scope>
    <source>
        <strain evidence="19">E29_bin36</strain>
    </source>
</reference>
<keyword evidence="11 15" id="KW-1133">Transmembrane helix</keyword>
<keyword evidence="9 15" id="KW-0862">Zinc</keyword>
<evidence type="ECO:0000256" key="3">
    <source>
        <dbReference type="ARBA" id="ARBA00022475"/>
    </source>
</evidence>
<keyword evidence="8 15" id="KW-0378">Hydrolase</keyword>
<gene>
    <name evidence="15" type="primary">ftsH</name>
    <name evidence="19" type="ORF">E3J38_03805</name>
</gene>
<dbReference type="FunFam" id="1.10.8.60:FF:000001">
    <property type="entry name" value="ATP-dependent zinc metalloprotease FtsH"/>
    <property type="match status" value="1"/>
</dbReference>
<dbReference type="EC" id="3.4.24.-" evidence="15"/>
<feature type="binding site" evidence="15">
    <location>
        <position position="432"/>
    </location>
    <ligand>
        <name>Zn(2+)</name>
        <dbReference type="ChEBI" id="CHEBI:29105"/>
        <note>catalytic</note>
    </ligand>
</feature>
<dbReference type="Gene3D" id="1.10.8.60">
    <property type="match status" value="1"/>
</dbReference>
<dbReference type="GO" id="GO:0016887">
    <property type="term" value="F:ATP hydrolysis activity"/>
    <property type="evidence" value="ECO:0007669"/>
    <property type="project" value="UniProtKB-UniRule"/>
</dbReference>
<name>A0A523XQC3_UNCT6</name>
<comment type="function">
    <text evidence="15">Acts as a processive, ATP-dependent zinc metallopeptidase for both cytoplasmic and membrane proteins. Plays a role in the quality control of integral membrane proteins.</text>
</comment>
<dbReference type="PANTHER" id="PTHR23076">
    <property type="entry name" value="METALLOPROTEASE M41 FTSH"/>
    <property type="match status" value="1"/>
</dbReference>
<dbReference type="InterPro" id="IPR041569">
    <property type="entry name" value="AAA_lid_3"/>
</dbReference>
<keyword evidence="13 15" id="KW-0472">Membrane</keyword>
<dbReference type="GO" id="GO:0004176">
    <property type="term" value="F:ATP-dependent peptidase activity"/>
    <property type="evidence" value="ECO:0007669"/>
    <property type="project" value="InterPro"/>
</dbReference>
<dbReference type="FunFam" id="1.20.58.760:FF:000001">
    <property type="entry name" value="ATP-dependent zinc metalloprotease FtsH"/>
    <property type="match status" value="1"/>
</dbReference>
<dbReference type="GO" id="GO:0004222">
    <property type="term" value="F:metalloendopeptidase activity"/>
    <property type="evidence" value="ECO:0007669"/>
    <property type="project" value="InterPro"/>
</dbReference>
<dbReference type="GO" id="GO:0005524">
    <property type="term" value="F:ATP binding"/>
    <property type="evidence" value="ECO:0007669"/>
    <property type="project" value="UniProtKB-UniRule"/>
</dbReference>
<evidence type="ECO:0000256" key="11">
    <source>
        <dbReference type="ARBA" id="ARBA00022989"/>
    </source>
</evidence>
<keyword evidence="6 15" id="KW-0479">Metal-binding</keyword>
<evidence type="ECO:0000256" key="1">
    <source>
        <dbReference type="ARBA" id="ARBA00004370"/>
    </source>
</evidence>
<feature type="transmembrane region" description="Helical" evidence="15">
    <location>
        <begin position="6"/>
        <end position="24"/>
    </location>
</feature>
<dbReference type="GO" id="GO:0030163">
    <property type="term" value="P:protein catabolic process"/>
    <property type="evidence" value="ECO:0007669"/>
    <property type="project" value="UniProtKB-UniRule"/>
</dbReference>
<organism evidence="19 20">
    <name type="scientific">candidate division TA06 bacterium</name>
    <dbReference type="NCBI Taxonomy" id="2250710"/>
    <lineage>
        <taxon>Bacteria</taxon>
        <taxon>Bacteria division TA06</taxon>
    </lineage>
</organism>
<evidence type="ECO:0000256" key="2">
    <source>
        <dbReference type="ARBA" id="ARBA00010044"/>
    </source>
</evidence>
<feature type="transmembrane region" description="Helical" evidence="15">
    <location>
        <begin position="117"/>
        <end position="135"/>
    </location>
</feature>
<dbReference type="HAMAP" id="MF_01458">
    <property type="entry name" value="FtsH"/>
    <property type="match status" value="1"/>
</dbReference>
<comment type="similarity">
    <text evidence="2 15">In the C-terminal section; belongs to the peptidase M41 family.</text>
</comment>
<dbReference type="Gene3D" id="3.30.720.210">
    <property type="match status" value="1"/>
</dbReference>
<keyword evidence="3 15" id="KW-1003">Cell membrane</keyword>
<keyword evidence="12 15" id="KW-0482">Metalloprotease</keyword>
<keyword evidence="10 15" id="KW-0067">ATP-binding</keyword>
<dbReference type="Pfam" id="PF01434">
    <property type="entry name" value="Peptidase_M41"/>
    <property type="match status" value="1"/>
</dbReference>
<evidence type="ECO:0000259" key="18">
    <source>
        <dbReference type="SMART" id="SM00382"/>
    </source>
</evidence>
<dbReference type="Gene3D" id="1.20.58.760">
    <property type="entry name" value="Peptidase M41"/>
    <property type="match status" value="1"/>
</dbReference>